<dbReference type="AlphaFoldDB" id="A0AAX4IB95"/>
<evidence type="ECO:0000256" key="1">
    <source>
        <dbReference type="ARBA" id="ARBA00004651"/>
    </source>
</evidence>
<dbReference type="FunFam" id="1.20.1250.20:FF:000489">
    <property type="entry name" value="MFS general substrate transporter"/>
    <property type="match status" value="1"/>
</dbReference>
<feature type="transmembrane region" description="Helical" evidence="10">
    <location>
        <begin position="196"/>
        <end position="216"/>
    </location>
</feature>
<dbReference type="PANTHER" id="PTHR23501:SF177">
    <property type="entry name" value="MAJOR FACILITATOR SUPERFAMILY (MFS) PROFILE DOMAIN-CONTAINING PROTEIN-RELATED"/>
    <property type="match status" value="1"/>
</dbReference>
<feature type="transmembrane region" description="Helical" evidence="10">
    <location>
        <begin position="108"/>
        <end position="126"/>
    </location>
</feature>
<feature type="transmembrane region" description="Helical" evidence="10">
    <location>
        <begin position="431"/>
        <end position="452"/>
    </location>
</feature>
<evidence type="ECO:0000313" key="13">
    <source>
        <dbReference type="Proteomes" id="UP001322277"/>
    </source>
</evidence>
<dbReference type="InterPro" id="IPR020846">
    <property type="entry name" value="MFS_dom"/>
</dbReference>
<evidence type="ECO:0000256" key="6">
    <source>
        <dbReference type="ARBA" id="ARBA00022989"/>
    </source>
</evidence>
<feature type="transmembrane region" description="Helical" evidence="10">
    <location>
        <begin position="464"/>
        <end position="482"/>
    </location>
</feature>
<comment type="similarity">
    <text evidence="2">Belongs to the major facilitator superfamily. TCR/Tet family.</text>
</comment>
<feature type="domain" description="Major facilitator superfamily (MFS) profile" evidence="11">
    <location>
        <begin position="73"/>
        <end position="557"/>
    </location>
</feature>
<dbReference type="FunFam" id="1.20.1250.20:FF:000196">
    <property type="entry name" value="MFS toxin efflux pump (AflT)"/>
    <property type="match status" value="1"/>
</dbReference>
<feature type="transmembrane region" description="Helical" evidence="10">
    <location>
        <begin position="70"/>
        <end position="96"/>
    </location>
</feature>
<evidence type="ECO:0000256" key="8">
    <source>
        <dbReference type="ARBA" id="ARBA00023180"/>
    </source>
</evidence>
<dbReference type="Pfam" id="PF07690">
    <property type="entry name" value="MFS_1"/>
    <property type="match status" value="1"/>
</dbReference>
<feature type="transmembrane region" description="Helical" evidence="10">
    <location>
        <begin position="340"/>
        <end position="361"/>
    </location>
</feature>
<feature type="transmembrane region" description="Helical" evidence="10">
    <location>
        <begin position="399"/>
        <end position="419"/>
    </location>
</feature>
<feature type="region of interest" description="Disordered" evidence="9">
    <location>
        <begin position="1"/>
        <end position="58"/>
    </location>
</feature>
<protein>
    <submittedName>
        <fullName evidence="12">Major facilitator superfamily, MFS transporter superfamily</fullName>
    </submittedName>
</protein>
<dbReference type="GO" id="GO:0005886">
    <property type="term" value="C:plasma membrane"/>
    <property type="evidence" value="ECO:0007669"/>
    <property type="project" value="UniProtKB-SubCell"/>
</dbReference>
<dbReference type="PROSITE" id="PS50850">
    <property type="entry name" value="MFS"/>
    <property type="match status" value="1"/>
</dbReference>
<evidence type="ECO:0000313" key="12">
    <source>
        <dbReference type="EMBL" id="WQF80446.1"/>
    </source>
</evidence>
<dbReference type="Gene3D" id="1.20.1250.20">
    <property type="entry name" value="MFS general substrate transporter like domains"/>
    <property type="match status" value="2"/>
</dbReference>
<dbReference type="RefSeq" id="XP_062777670.1">
    <property type="nucleotide sequence ID" value="XM_062921619.1"/>
</dbReference>
<evidence type="ECO:0000256" key="3">
    <source>
        <dbReference type="ARBA" id="ARBA00022448"/>
    </source>
</evidence>
<keyword evidence="8" id="KW-0325">Glycoprotein</keyword>
<feature type="transmembrane region" description="Helical" evidence="10">
    <location>
        <begin position="138"/>
        <end position="157"/>
    </location>
</feature>
<dbReference type="GeneID" id="87941963"/>
<keyword evidence="7 10" id="KW-0472">Membrane</keyword>
<dbReference type="SUPFAM" id="SSF103473">
    <property type="entry name" value="MFS general substrate transporter"/>
    <property type="match status" value="2"/>
</dbReference>
<proteinExistence type="inferred from homology"/>
<feature type="transmembrane region" description="Helical" evidence="10">
    <location>
        <begin position="299"/>
        <end position="319"/>
    </location>
</feature>
<dbReference type="PANTHER" id="PTHR23501">
    <property type="entry name" value="MAJOR FACILITATOR SUPERFAMILY"/>
    <property type="match status" value="1"/>
</dbReference>
<feature type="transmembrane region" description="Helical" evidence="10">
    <location>
        <begin position="537"/>
        <end position="555"/>
    </location>
</feature>
<feature type="compositionally biased region" description="Basic and acidic residues" evidence="9">
    <location>
        <begin position="11"/>
        <end position="24"/>
    </location>
</feature>
<keyword evidence="3" id="KW-0813">Transport</keyword>
<reference evidence="13" key="1">
    <citation type="journal article" date="2023" name="bioRxiv">
        <title>Complete genome of the Medicago anthracnose fungus, Colletotrichum destructivum, reveals a mini-chromosome-like region within a core chromosome.</title>
        <authorList>
            <person name="Lapalu N."/>
            <person name="Simon A."/>
            <person name="Lu A."/>
            <person name="Plaumann P.-L."/>
            <person name="Amselem J."/>
            <person name="Pigne S."/>
            <person name="Auger A."/>
            <person name="Koch C."/>
            <person name="Dallery J.-F."/>
            <person name="O'Connell R.J."/>
        </authorList>
    </citation>
    <scope>NUCLEOTIDE SEQUENCE [LARGE SCALE GENOMIC DNA]</scope>
    <source>
        <strain evidence="13">CBS 520.97</strain>
    </source>
</reference>
<gene>
    <name evidence="12" type="ORF">CDEST_05460</name>
</gene>
<evidence type="ECO:0000256" key="5">
    <source>
        <dbReference type="ARBA" id="ARBA00022692"/>
    </source>
</evidence>
<dbReference type="GO" id="GO:0022857">
    <property type="term" value="F:transmembrane transporter activity"/>
    <property type="evidence" value="ECO:0007669"/>
    <property type="project" value="InterPro"/>
</dbReference>
<dbReference type="InterPro" id="IPR011701">
    <property type="entry name" value="MFS"/>
</dbReference>
<dbReference type="CDD" id="cd17502">
    <property type="entry name" value="MFS_Azr1_MDR_like"/>
    <property type="match status" value="1"/>
</dbReference>
<feature type="transmembrane region" description="Helical" evidence="10">
    <location>
        <begin position="268"/>
        <end position="287"/>
    </location>
</feature>
<dbReference type="KEGG" id="cdet:87941963"/>
<dbReference type="Proteomes" id="UP001322277">
    <property type="component" value="Chromosome 3"/>
</dbReference>
<keyword evidence="4" id="KW-1003">Cell membrane</keyword>
<evidence type="ECO:0000256" key="9">
    <source>
        <dbReference type="SAM" id="MobiDB-lite"/>
    </source>
</evidence>
<comment type="subcellular location">
    <subcellularLocation>
        <location evidence="1">Cell membrane</location>
        <topology evidence="1">Multi-pass membrane protein</topology>
    </subcellularLocation>
</comment>
<feature type="transmembrane region" description="Helical" evidence="10">
    <location>
        <begin position="373"/>
        <end position="392"/>
    </location>
</feature>
<evidence type="ECO:0000256" key="10">
    <source>
        <dbReference type="SAM" id="Phobius"/>
    </source>
</evidence>
<organism evidence="12 13">
    <name type="scientific">Colletotrichum destructivum</name>
    <dbReference type="NCBI Taxonomy" id="34406"/>
    <lineage>
        <taxon>Eukaryota</taxon>
        <taxon>Fungi</taxon>
        <taxon>Dikarya</taxon>
        <taxon>Ascomycota</taxon>
        <taxon>Pezizomycotina</taxon>
        <taxon>Sordariomycetes</taxon>
        <taxon>Hypocreomycetidae</taxon>
        <taxon>Glomerellales</taxon>
        <taxon>Glomerellaceae</taxon>
        <taxon>Colletotrichum</taxon>
        <taxon>Colletotrichum destructivum species complex</taxon>
    </lineage>
</organism>
<dbReference type="InterPro" id="IPR036259">
    <property type="entry name" value="MFS_trans_sf"/>
</dbReference>
<evidence type="ECO:0000256" key="2">
    <source>
        <dbReference type="ARBA" id="ARBA00007520"/>
    </source>
</evidence>
<evidence type="ECO:0000259" key="11">
    <source>
        <dbReference type="PROSITE" id="PS50850"/>
    </source>
</evidence>
<dbReference type="EMBL" id="CP137307">
    <property type="protein sequence ID" value="WQF80446.1"/>
    <property type="molecule type" value="Genomic_DNA"/>
</dbReference>
<keyword evidence="6 10" id="KW-1133">Transmembrane helix</keyword>
<feature type="transmembrane region" description="Helical" evidence="10">
    <location>
        <begin position="228"/>
        <end position="247"/>
    </location>
</feature>
<dbReference type="FunFam" id="1.20.1720.10:FF:000012">
    <property type="entry name" value="MFS toxin efflux pump (AflT)"/>
    <property type="match status" value="1"/>
</dbReference>
<evidence type="ECO:0000256" key="4">
    <source>
        <dbReference type="ARBA" id="ARBA00022475"/>
    </source>
</evidence>
<evidence type="ECO:0000256" key="7">
    <source>
        <dbReference type="ARBA" id="ARBA00023136"/>
    </source>
</evidence>
<keyword evidence="13" id="KW-1185">Reference proteome</keyword>
<name>A0AAX4IB95_9PEZI</name>
<sequence length="570" mass="60157">MASVASTLVAPRERVEKGETDRESSPTPSPSILDEAVEKKEKAGIATDEEAGTTQPTEAKEAVYPTGIRLTFIVVALVLSIFLVALDMTIVATAIPKITDEFRGLDQVAWYGSAFFMCVAAFQSTWGKAYKYFPLKTSFLLSIFIFEVGSLICGVAPNSVALIVGRAIAGVGAAGIGSGAYTIIGFSAPPDKRPTFTGIIGASYGIASVIGPLIGGAFTDHVSWRWCFYINLPVGGVSAAIILFYFTTPPQAVPVKASLREKFLQMDLIGTALIMGATISFLLALQWGGHTHPWNSSTVIGLFVGFFLIIIAFVVLEWYQGERSMIAPRLISDRTVYISSIYAFFFAGSYFVLVYYLPIYFQSVDNASPTQSGVRNLPLIIAVTIATIVSGVSISKTGIYTPILVGSAVVATVGAGLIYTLDIGTGSGKWIGYQIIAGLGWGAGFQVPIIAIQGTVGESDLASATAVLLFFQTVGGAFYVAAAQSGFLVTVLKKVTENVPGIDPDLVAITGATQIRSAFPAEFVPGVIQAYMDGLKIAFALAIAGAGVSVLVSLGSRWRKLNTQNLTGAA</sequence>
<accession>A0AAX4IB95</accession>
<keyword evidence="5 10" id="KW-0812">Transmembrane</keyword>
<feature type="transmembrane region" description="Helical" evidence="10">
    <location>
        <begin position="163"/>
        <end position="184"/>
    </location>
</feature>